<dbReference type="EMBL" id="CM026426">
    <property type="protein sequence ID" value="KAG0571381.1"/>
    <property type="molecule type" value="Genomic_DNA"/>
</dbReference>
<keyword evidence="3" id="KW-1185">Reference proteome</keyword>
<evidence type="ECO:0000256" key="1">
    <source>
        <dbReference type="SAM" id="MobiDB-lite"/>
    </source>
</evidence>
<proteinExistence type="predicted"/>
<gene>
    <name evidence="2" type="ORF">KC19_VG007300</name>
</gene>
<sequence length="84" mass="9499">MTQVISSSRLCSYGIPRVAGGASSEDEDEIENLKRTILSSLIRYQMQYTCLQGQRSRTESRERSVNCGTHCSPSELESWPQGRR</sequence>
<protein>
    <submittedName>
        <fullName evidence="2">Uncharacterized protein</fullName>
    </submittedName>
</protein>
<dbReference type="Proteomes" id="UP000822688">
    <property type="component" value="Chromosome V"/>
</dbReference>
<name>A0A8T0HKP0_CERPU</name>
<evidence type="ECO:0000313" key="2">
    <source>
        <dbReference type="EMBL" id="KAG0571381.1"/>
    </source>
</evidence>
<dbReference type="AlphaFoldDB" id="A0A8T0HKP0"/>
<evidence type="ECO:0000313" key="3">
    <source>
        <dbReference type="Proteomes" id="UP000822688"/>
    </source>
</evidence>
<reference evidence="2" key="1">
    <citation type="submission" date="2020-06" db="EMBL/GenBank/DDBJ databases">
        <title>WGS assembly of Ceratodon purpureus strain R40.</title>
        <authorList>
            <person name="Carey S.B."/>
            <person name="Jenkins J."/>
            <person name="Shu S."/>
            <person name="Lovell J.T."/>
            <person name="Sreedasyam A."/>
            <person name="Maumus F."/>
            <person name="Tiley G.P."/>
            <person name="Fernandez-Pozo N."/>
            <person name="Barry K."/>
            <person name="Chen C."/>
            <person name="Wang M."/>
            <person name="Lipzen A."/>
            <person name="Daum C."/>
            <person name="Saski C.A."/>
            <person name="Payton A.C."/>
            <person name="Mcbreen J.C."/>
            <person name="Conrad R.E."/>
            <person name="Kollar L.M."/>
            <person name="Olsson S."/>
            <person name="Huttunen S."/>
            <person name="Landis J.B."/>
            <person name="Wickett N.J."/>
            <person name="Johnson M.G."/>
            <person name="Rensing S.A."/>
            <person name="Grimwood J."/>
            <person name="Schmutz J."/>
            <person name="Mcdaniel S.F."/>
        </authorList>
    </citation>
    <scope>NUCLEOTIDE SEQUENCE</scope>
    <source>
        <strain evidence="2">R40</strain>
    </source>
</reference>
<organism evidence="2 3">
    <name type="scientific">Ceratodon purpureus</name>
    <name type="common">Fire moss</name>
    <name type="synonym">Dicranum purpureum</name>
    <dbReference type="NCBI Taxonomy" id="3225"/>
    <lineage>
        <taxon>Eukaryota</taxon>
        <taxon>Viridiplantae</taxon>
        <taxon>Streptophyta</taxon>
        <taxon>Embryophyta</taxon>
        <taxon>Bryophyta</taxon>
        <taxon>Bryophytina</taxon>
        <taxon>Bryopsida</taxon>
        <taxon>Dicranidae</taxon>
        <taxon>Pseudoditrichales</taxon>
        <taxon>Ditrichaceae</taxon>
        <taxon>Ceratodon</taxon>
    </lineage>
</organism>
<comment type="caution">
    <text evidence="2">The sequence shown here is derived from an EMBL/GenBank/DDBJ whole genome shotgun (WGS) entry which is preliminary data.</text>
</comment>
<accession>A0A8T0HKP0</accession>
<feature type="region of interest" description="Disordered" evidence="1">
    <location>
        <begin position="55"/>
        <end position="84"/>
    </location>
</feature>